<keyword evidence="2" id="KW-1185">Reference proteome</keyword>
<dbReference type="Proteomes" id="UP001164250">
    <property type="component" value="Chromosome 13"/>
</dbReference>
<sequence>MGQEEMVTPGEVLGKATEVKAGKGTYVAKHNGFVYASLTGLLCTVSPPPESPDQFIFFPYELISSSSFMATNSGSYRSQSPWCCSRAWFCCNCPGLLQLISCVLAPKSVREKFTGTVRLLIMQQDVRTTEIDKVYMHLSFRPGDIVRALVEWNVIVVIGVLKDNGWISA</sequence>
<reference evidence="2" key="1">
    <citation type="journal article" date="2023" name="G3 (Bethesda)">
        <title>Genome assembly and association tests identify interacting loci associated with vigor, precocity, and sex in interspecific pistachio rootstocks.</title>
        <authorList>
            <person name="Palmer W."/>
            <person name="Jacygrad E."/>
            <person name="Sagayaradj S."/>
            <person name="Cavanaugh K."/>
            <person name="Han R."/>
            <person name="Bertier L."/>
            <person name="Beede B."/>
            <person name="Kafkas S."/>
            <person name="Golino D."/>
            <person name="Preece J."/>
            <person name="Michelmore R."/>
        </authorList>
    </citation>
    <scope>NUCLEOTIDE SEQUENCE [LARGE SCALE GENOMIC DNA]</scope>
</reference>
<dbReference type="EMBL" id="CM047909">
    <property type="protein sequence ID" value="KAJ0078842.1"/>
    <property type="molecule type" value="Genomic_DNA"/>
</dbReference>
<name>A0ACC0ZVR4_9ROSI</name>
<proteinExistence type="predicted"/>
<comment type="caution">
    <text evidence="1">The sequence shown here is derived from an EMBL/GenBank/DDBJ whole genome shotgun (WGS) entry which is preliminary data.</text>
</comment>
<accession>A0ACC0ZVR4</accession>
<gene>
    <name evidence="1" type="ORF">Patl1_23100</name>
</gene>
<protein>
    <submittedName>
        <fullName evidence="1">Uncharacterized protein</fullName>
    </submittedName>
</protein>
<evidence type="ECO:0000313" key="1">
    <source>
        <dbReference type="EMBL" id="KAJ0078842.1"/>
    </source>
</evidence>
<evidence type="ECO:0000313" key="2">
    <source>
        <dbReference type="Proteomes" id="UP001164250"/>
    </source>
</evidence>
<organism evidence="1 2">
    <name type="scientific">Pistacia atlantica</name>
    <dbReference type="NCBI Taxonomy" id="434234"/>
    <lineage>
        <taxon>Eukaryota</taxon>
        <taxon>Viridiplantae</taxon>
        <taxon>Streptophyta</taxon>
        <taxon>Embryophyta</taxon>
        <taxon>Tracheophyta</taxon>
        <taxon>Spermatophyta</taxon>
        <taxon>Magnoliopsida</taxon>
        <taxon>eudicotyledons</taxon>
        <taxon>Gunneridae</taxon>
        <taxon>Pentapetalae</taxon>
        <taxon>rosids</taxon>
        <taxon>malvids</taxon>
        <taxon>Sapindales</taxon>
        <taxon>Anacardiaceae</taxon>
        <taxon>Pistacia</taxon>
    </lineage>
</organism>